<keyword evidence="4" id="KW-1185">Reference proteome</keyword>
<dbReference type="Proteomes" id="UP000683360">
    <property type="component" value="Unassembled WGS sequence"/>
</dbReference>
<keyword evidence="1" id="KW-0175">Coiled coil</keyword>
<dbReference type="EMBL" id="CAJPWZ010001630">
    <property type="protein sequence ID" value="CAG2219422.1"/>
    <property type="molecule type" value="Genomic_DNA"/>
</dbReference>
<evidence type="ECO:0000256" key="1">
    <source>
        <dbReference type="SAM" id="Coils"/>
    </source>
</evidence>
<feature type="region of interest" description="Disordered" evidence="2">
    <location>
        <begin position="124"/>
        <end position="152"/>
    </location>
</feature>
<accession>A0A8S3SMZ3</accession>
<gene>
    <name evidence="3" type="ORF">MEDL_32990</name>
</gene>
<feature type="compositionally biased region" description="Basic and acidic residues" evidence="2">
    <location>
        <begin position="198"/>
        <end position="215"/>
    </location>
</feature>
<feature type="region of interest" description="Disordered" evidence="2">
    <location>
        <begin position="198"/>
        <end position="261"/>
    </location>
</feature>
<comment type="caution">
    <text evidence="3">The sequence shown here is derived from an EMBL/GenBank/DDBJ whole genome shotgun (WGS) entry which is preliminary data.</text>
</comment>
<evidence type="ECO:0000313" key="3">
    <source>
        <dbReference type="EMBL" id="CAG2219422.1"/>
    </source>
</evidence>
<organism evidence="3 4">
    <name type="scientific">Mytilus edulis</name>
    <name type="common">Blue mussel</name>
    <dbReference type="NCBI Taxonomy" id="6550"/>
    <lineage>
        <taxon>Eukaryota</taxon>
        <taxon>Metazoa</taxon>
        <taxon>Spiralia</taxon>
        <taxon>Lophotrochozoa</taxon>
        <taxon>Mollusca</taxon>
        <taxon>Bivalvia</taxon>
        <taxon>Autobranchia</taxon>
        <taxon>Pteriomorphia</taxon>
        <taxon>Mytilida</taxon>
        <taxon>Mytiloidea</taxon>
        <taxon>Mytilidae</taxon>
        <taxon>Mytilinae</taxon>
        <taxon>Mytilus</taxon>
    </lineage>
</organism>
<protein>
    <submittedName>
        <fullName evidence="3">Uncharacterized protein</fullName>
    </submittedName>
</protein>
<feature type="compositionally biased region" description="Basic and acidic residues" evidence="2">
    <location>
        <begin position="142"/>
        <end position="152"/>
    </location>
</feature>
<reference evidence="3" key="1">
    <citation type="submission" date="2021-03" db="EMBL/GenBank/DDBJ databases">
        <authorList>
            <person name="Bekaert M."/>
        </authorList>
    </citation>
    <scope>NUCLEOTIDE SEQUENCE</scope>
</reference>
<evidence type="ECO:0000256" key="2">
    <source>
        <dbReference type="SAM" id="MobiDB-lite"/>
    </source>
</evidence>
<evidence type="ECO:0000313" key="4">
    <source>
        <dbReference type="Proteomes" id="UP000683360"/>
    </source>
</evidence>
<feature type="compositionally biased region" description="Basic and acidic residues" evidence="2">
    <location>
        <begin position="239"/>
        <end position="256"/>
    </location>
</feature>
<feature type="coiled-coil region" evidence="1">
    <location>
        <begin position="273"/>
        <end position="316"/>
    </location>
</feature>
<dbReference type="AlphaFoldDB" id="A0A8S3SMZ3"/>
<sequence>MSTGLILRLLIRQNIKMTEQDKREEHALYFYEAILSEAVFECILEEWENIETDKRTSLKKEMEDTDNLHSENEENKMMILQKWKNRENDMIAEEQQTTTGLVITKIYQQKIAENPFKHAEGYVYQNPEEKNAKDKPKKKREIRREEKRRLKRAREEEKMIKKQFEIIDTKMENYSREVKVQWKKELKREQMTKMDWRERRKLEKGVKTKENEKVKVEKKKNPKNTNNSKERPNAVLRKSFIDKKSVKEEEKKPDFYKEDEEQQNGEIEIFINNIDIEKEAEKEEMQIKTLINDIDIEKKEEEKKEKTKESKETQTDINVKVDDQREEKKKNVKARIRSFFMSLCCIKGHPNDKLTVFKTKMKKTREY</sequence>
<proteinExistence type="predicted"/>
<dbReference type="OrthoDB" id="6149884at2759"/>
<name>A0A8S3SMZ3_MYTED</name>